<dbReference type="InterPro" id="IPR006067">
    <property type="entry name" value="NO2/SO3_Rdtase_4Fe4S_dom"/>
</dbReference>
<evidence type="ECO:0000256" key="6">
    <source>
        <dbReference type="ARBA" id="ARBA00023004"/>
    </source>
</evidence>
<proteinExistence type="inferred from homology"/>
<protein>
    <submittedName>
        <fullName evidence="10">Sulfite reductase, beta subunit (Hemoprotein)</fullName>
    </submittedName>
</protein>
<dbReference type="Pfam" id="PF03460">
    <property type="entry name" value="NIR_SIR_ferr"/>
    <property type="match status" value="2"/>
</dbReference>
<dbReference type="GO" id="GO:0016491">
    <property type="term" value="F:oxidoreductase activity"/>
    <property type="evidence" value="ECO:0007669"/>
    <property type="project" value="UniProtKB-KW"/>
</dbReference>
<evidence type="ECO:0000256" key="7">
    <source>
        <dbReference type="ARBA" id="ARBA00023014"/>
    </source>
</evidence>
<sequence>MGIKKTGNKFWLAGAAGNGDETLSPMLLFLVIIYIMPTDVERWKSEVYGQEIREHLFEFAEEGYDTIPEDERDAWFERFKWWGLYHQRNGQEGYFMMRIGTPNGVMKPGQLRVVGEIASEYATGPGVNPIFGDGYADFTTRQSIQLHWIELSDIPDIFEKLEENGLSTQQACGDSWRNIVGNPVAGKDAREVIDAWPVIHDLNETFKGNDDHSNLPRKWKVSVTGTPDGSGQGDINDLAFEPAYKTIDGEETVGFNVRVGGGLARNEPRFARDIDVWVPPADVSTVAGGLSALFRDNGDREDRYNARIKFLVDEWGADKVRETLQSEYVDFELHTAGRDVRDEYTYNTGDGDRNDLIGIHEQHDGSYFIGLNVLVGRMGASDVLELADLASEYGSGEVRLSQRQNIIVTDIPADAVDEFTSEELLENYSPDPSPFMRGSVACTGTEFCSLSIVETKNRQVRYARWLKDNVTLPADVDEFHIHLSGCTASCAQPQIADISLRGMKTRKNGEPVEALDVGLGGGLGADPQFARWVTQRVPVDEIPGAISNLIETFADERNDDESFRAFVDRHDNDELDSFVAPEETDYEDPMMHNTKRTWYPYAENDGLDAGPSAPADD</sequence>
<evidence type="ECO:0000256" key="3">
    <source>
        <dbReference type="ARBA" id="ARBA00022617"/>
    </source>
</evidence>
<dbReference type="GO" id="GO:0020037">
    <property type="term" value="F:heme binding"/>
    <property type="evidence" value="ECO:0007669"/>
    <property type="project" value="InterPro"/>
</dbReference>
<dbReference type="PANTHER" id="PTHR32439:SF0">
    <property type="entry name" value="FERREDOXIN--NITRITE REDUCTASE, CHLOROPLASTIC"/>
    <property type="match status" value="1"/>
</dbReference>
<keyword evidence="3" id="KW-0349">Heme</keyword>
<evidence type="ECO:0000256" key="5">
    <source>
        <dbReference type="ARBA" id="ARBA00023002"/>
    </source>
</evidence>
<dbReference type="SUPFAM" id="SSF56014">
    <property type="entry name" value="Nitrite and sulphite reductase 4Fe-4S domain-like"/>
    <property type="match status" value="2"/>
</dbReference>
<name>U1P9T3_9EURY</name>
<reference evidence="10 11" key="1">
    <citation type="journal article" date="2013" name="PLoS ONE">
        <title>Assembly-driven community genomics of a hypersaline microbial ecosystem.</title>
        <authorList>
            <person name="Podell S."/>
            <person name="Ugalde J.A."/>
            <person name="Narasingarao P."/>
            <person name="Banfield J.F."/>
            <person name="Heidelberg K.B."/>
            <person name="Allen E.E."/>
        </authorList>
    </citation>
    <scope>NUCLEOTIDE SEQUENCE [LARGE SCALE GENOMIC DNA]</scope>
    <source>
        <strain evidence="11">J07HQW1</strain>
    </source>
</reference>
<evidence type="ECO:0000256" key="4">
    <source>
        <dbReference type="ARBA" id="ARBA00022723"/>
    </source>
</evidence>
<dbReference type="InterPro" id="IPR036136">
    <property type="entry name" value="Nit/Sulf_reduc_fer-like_dom_sf"/>
</dbReference>
<dbReference type="PRINTS" id="PR00397">
    <property type="entry name" value="SIROHAEM"/>
</dbReference>
<dbReference type="InterPro" id="IPR005117">
    <property type="entry name" value="NiRdtase/SiRdtase_haem-b_fer"/>
</dbReference>
<feature type="domain" description="Nitrite/sulphite reductase 4Fe-4S" evidence="8">
    <location>
        <begin position="172"/>
        <end position="328"/>
    </location>
</feature>
<keyword evidence="6" id="KW-0408">Iron</keyword>
<keyword evidence="4" id="KW-0479">Metal-binding</keyword>
<evidence type="ECO:0000256" key="1">
    <source>
        <dbReference type="ARBA" id="ARBA00010429"/>
    </source>
</evidence>
<dbReference type="EMBL" id="KE356560">
    <property type="protein sequence ID" value="ERG90307.1"/>
    <property type="molecule type" value="Genomic_DNA"/>
</dbReference>
<keyword evidence="5" id="KW-0560">Oxidoreductase</keyword>
<feature type="domain" description="Nitrite/sulphite reductase 4Fe-4S" evidence="8">
    <location>
        <begin position="436"/>
        <end position="575"/>
    </location>
</feature>
<dbReference type="GO" id="GO:0046872">
    <property type="term" value="F:metal ion binding"/>
    <property type="evidence" value="ECO:0007669"/>
    <property type="project" value="UniProtKB-KW"/>
</dbReference>
<evidence type="ECO:0000259" key="9">
    <source>
        <dbReference type="Pfam" id="PF03460"/>
    </source>
</evidence>
<organism evidence="10 11">
    <name type="scientific">Haloquadratum walsbyi J07HQW1</name>
    <dbReference type="NCBI Taxonomy" id="1238424"/>
    <lineage>
        <taxon>Archaea</taxon>
        <taxon>Methanobacteriati</taxon>
        <taxon>Methanobacteriota</taxon>
        <taxon>Stenosarchaea group</taxon>
        <taxon>Halobacteria</taxon>
        <taxon>Halobacteriales</taxon>
        <taxon>Haloferacaceae</taxon>
        <taxon>Haloquadratum</taxon>
    </lineage>
</organism>
<dbReference type="GO" id="GO:0051539">
    <property type="term" value="F:4 iron, 4 sulfur cluster binding"/>
    <property type="evidence" value="ECO:0007669"/>
    <property type="project" value="UniProtKB-KW"/>
</dbReference>
<dbReference type="Pfam" id="PF01077">
    <property type="entry name" value="NIR_SIR"/>
    <property type="match status" value="2"/>
</dbReference>
<evidence type="ECO:0000256" key="2">
    <source>
        <dbReference type="ARBA" id="ARBA00022485"/>
    </source>
</evidence>
<dbReference type="Gene3D" id="3.90.480.20">
    <property type="match status" value="1"/>
</dbReference>
<dbReference type="STRING" id="1238424.J07HQW1_00326"/>
<dbReference type="AlphaFoldDB" id="U1P9T3"/>
<dbReference type="PANTHER" id="PTHR32439">
    <property type="entry name" value="FERREDOXIN--NITRITE REDUCTASE, CHLOROPLASTIC"/>
    <property type="match status" value="1"/>
</dbReference>
<dbReference type="InterPro" id="IPR051329">
    <property type="entry name" value="NIR_SIR_4Fe-4S"/>
</dbReference>
<keyword evidence="2" id="KW-0004">4Fe-4S</keyword>
<accession>U1P9T3</accession>
<dbReference type="SUPFAM" id="SSF55124">
    <property type="entry name" value="Nitrite/Sulfite reductase N-terminal domain-like"/>
    <property type="match status" value="2"/>
</dbReference>
<evidence type="ECO:0000313" key="11">
    <source>
        <dbReference type="Proteomes" id="UP000030649"/>
    </source>
</evidence>
<dbReference type="Gene3D" id="3.30.413.10">
    <property type="entry name" value="Sulfite Reductase Hemoprotein, domain 1"/>
    <property type="match status" value="2"/>
</dbReference>
<dbReference type="InterPro" id="IPR045854">
    <property type="entry name" value="NO2/SO3_Rdtase_4Fe4S_sf"/>
</dbReference>
<dbReference type="InterPro" id="IPR006066">
    <property type="entry name" value="NO2/SO3_Rdtase_FeS/sirohaem_BS"/>
</dbReference>
<dbReference type="HOGENOM" id="CLU_015667_2_3_2"/>
<dbReference type="Proteomes" id="UP000030649">
    <property type="component" value="Unassembled WGS sequence"/>
</dbReference>
<feature type="domain" description="Nitrite/Sulfite reductase ferredoxin-like" evidence="9">
    <location>
        <begin position="87"/>
        <end position="163"/>
    </location>
</feature>
<comment type="similarity">
    <text evidence="1">Belongs to the nitrite and sulfite reductase 4Fe-4S domain family.</text>
</comment>
<evidence type="ECO:0000259" key="8">
    <source>
        <dbReference type="Pfam" id="PF01077"/>
    </source>
</evidence>
<evidence type="ECO:0000313" key="10">
    <source>
        <dbReference type="EMBL" id="ERG90307.1"/>
    </source>
</evidence>
<keyword evidence="7" id="KW-0411">Iron-sulfur</keyword>
<gene>
    <name evidence="10" type="ORF">J07HQW1_00326</name>
</gene>
<feature type="domain" description="Nitrite/Sulfite reductase ferredoxin-like" evidence="9">
    <location>
        <begin position="360"/>
        <end position="419"/>
    </location>
</feature>